<organism evidence="4 5">
    <name type="scientific">Lasiosphaeria hispida</name>
    <dbReference type="NCBI Taxonomy" id="260671"/>
    <lineage>
        <taxon>Eukaryota</taxon>
        <taxon>Fungi</taxon>
        <taxon>Dikarya</taxon>
        <taxon>Ascomycota</taxon>
        <taxon>Pezizomycotina</taxon>
        <taxon>Sordariomycetes</taxon>
        <taxon>Sordariomycetidae</taxon>
        <taxon>Sordariales</taxon>
        <taxon>Lasiosphaeriaceae</taxon>
        <taxon>Lasiosphaeria</taxon>
    </lineage>
</organism>
<feature type="compositionally biased region" description="Polar residues" evidence="2">
    <location>
        <begin position="379"/>
        <end position="393"/>
    </location>
</feature>
<feature type="region of interest" description="Disordered" evidence="2">
    <location>
        <begin position="414"/>
        <end position="434"/>
    </location>
</feature>
<evidence type="ECO:0000256" key="1">
    <source>
        <dbReference type="SAM" id="Coils"/>
    </source>
</evidence>
<sequence>MDESAWQSPGVAPDPHFLNFSYDDVSMHTPVPLTLSPEHSSSASPHHALPKPQEPLAQARKRKAPTLRDSDWEPHKERIIELHITENLPLQQVIGILKREHDFEATVRQYRARISKWGLDKNVKKDEMHFIVQKQLQWKLDNPDKRDLHIELRGVRVNSEKIERWKARTGFVPIETASVPNTPEDLNYWTASEVGSIVGSPVPRPAQLESPHVADGTPISHIDTNSPPTFRTNQLSPSLFKYPFVYKPSGLHHASLQPDNLETSYSLPAFTPPSDEKNLSNYQFNPGTPLLIRYNMDELIGHLNLLDTVFGQPEVPSLSELTGAEATTTRYLGDLVETESISSNKTEVQPEPPTLVDAGSPMMDVEGLSNGAEFREETTSVSRENQAGKNNNVDDGWTNAPELHRLELCSSGSDGSYLGESKSTPVRQSHSPHRQTGYNAQELEIKLAALELAQQKVMIENKQLQRRIEMLKTENEIRRAFMPTAADSSKIGGKPARVAGPTSYHPTEIYSNVLRNQAKSTPGRRIATANSSERLLAAGAVWDLITSHEQFKRGLVDIGDVCERLKNVAKWDGIGPVFEERAILQAIQLSVEELL</sequence>
<dbReference type="Gene3D" id="1.10.238.100">
    <property type="entry name" value="YAP1 redox domain. Chain B"/>
    <property type="match status" value="1"/>
</dbReference>
<gene>
    <name evidence="4" type="ORF">B0T25DRAFT_192108</name>
</gene>
<dbReference type="InterPro" id="IPR025676">
    <property type="entry name" value="Clr5_dom"/>
</dbReference>
<feature type="compositionally biased region" description="Polar residues" evidence="2">
    <location>
        <begin position="421"/>
        <end position="434"/>
    </location>
</feature>
<feature type="region of interest" description="Disordered" evidence="2">
    <location>
        <begin position="341"/>
        <end position="362"/>
    </location>
</feature>
<evidence type="ECO:0000313" key="4">
    <source>
        <dbReference type="EMBL" id="KAK3352751.1"/>
    </source>
</evidence>
<dbReference type="PANTHER" id="PTHR38788">
    <property type="entry name" value="CLR5 DOMAIN-CONTAINING PROTEIN"/>
    <property type="match status" value="1"/>
</dbReference>
<feature type="region of interest" description="Disordered" evidence="2">
    <location>
        <begin position="379"/>
        <end position="398"/>
    </location>
</feature>
<feature type="region of interest" description="Disordered" evidence="2">
    <location>
        <begin position="211"/>
        <end position="230"/>
    </location>
</feature>
<keyword evidence="5" id="KW-1185">Reference proteome</keyword>
<evidence type="ECO:0000259" key="3">
    <source>
        <dbReference type="Pfam" id="PF14420"/>
    </source>
</evidence>
<reference evidence="4" key="2">
    <citation type="submission" date="2023-06" db="EMBL/GenBank/DDBJ databases">
        <authorList>
            <consortium name="Lawrence Berkeley National Laboratory"/>
            <person name="Haridas S."/>
            <person name="Hensen N."/>
            <person name="Bonometti L."/>
            <person name="Westerberg I."/>
            <person name="Brannstrom I.O."/>
            <person name="Guillou S."/>
            <person name="Cros-Aarteil S."/>
            <person name="Calhoun S."/>
            <person name="Kuo A."/>
            <person name="Mondo S."/>
            <person name="Pangilinan J."/>
            <person name="Riley R."/>
            <person name="Labutti K."/>
            <person name="Andreopoulos B."/>
            <person name="Lipzen A."/>
            <person name="Chen C."/>
            <person name="Yanf M."/>
            <person name="Daum C."/>
            <person name="Ng V."/>
            <person name="Clum A."/>
            <person name="Steindorff A."/>
            <person name="Ohm R."/>
            <person name="Martin F."/>
            <person name="Silar P."/>
            <person name="Natvig D."/>
            <person name="Lalanne C."/>
            <person name="Gautier V."/>
            <person name="Ament-Velasquez S.L."/>
            <person name="Kruys A."/>
            <person name="Hutchinson M.I."/>
            <person name="Powell A.J."/>
            <person name="Barry K."/>
            <person name="Miller A.N."/>
            <person name="Grigoriev I.V."/>
            <person name="Debuchy R."/>
            <person name="Gladieux P."/>
            <person name="Thoren M.H."/>
            <person name="Johannesson H."/>
        </authorList>
    </citation>
    <scope>NUCLEOTIDE SEQUENCE</scope>
    <source>
        <strain evidence="4">CBS 955.72</strain>
    </source>
</reference>
<comment type="caution">
    <text evidence="4">The sequence shown here is derived from an EMBL/GenBank/DDBJ whole genome shotgun (WGS) entry which is preliminary data.</text>
</comment>
<dbReference type="AlphaFoldDB" id="A0AAJ0HHF0"/>
<evidence type="ECO:0000256" key="2">
    <source>
        <dbReference type="SAM" id="MobiDB-lite"/>
    </source>
</evidence>
<protein>
    <recommendedName>
        <fullName evidence="3">Clr5 domain-containing protein</fullName>
    </recommendedName>
</protein>
<feature type="domain" description="Clr5" evidence="3">
    <location>
        <begin position="69"/>
        <end position="121"/>
    </location>
</feature>
<feature type="coiled-coil region" evidence="1">
    <location>
        <begin position="440"/>
        <end position="474"/>
    </location>
</feature>
<reference evidence="4" key="1">
    <citation type="journal article" date="2023" name="Mol. Phylogenet. Evol.">
        <title>Genome-scale phylogeny and comparative genomics of the fungal order Sordariales.</title>
        <authorList>
            <person name="Hensen N."/>
            <person name="Bonometti L."/>
            <person name="Westerberg I."/>
            <person name="Brannstrom I.O."/>
            <person name="Guillou S."/>
            <person name="Cros-Aarteil S."/>
            <person name="Calhoun S."/>
            <person name="Haridas S."/>
            <person name="Kuo A."/>
            <person name="Mondo S."/>
            <person name="Pangilinan J."/>
            <person name="Riley R."/>
            <person name="LaButti K."/>
            <person name="Andreopoulos B."/>
            <person name="Lipzen A."/>
            <person name="Chen C."/>
            <person name="Yan M."/>
            <person name="Daum C."/>
            <person name="Ng V."/>
            <person name="Clum A."/>
            <person name="Steindorff A."/>
            <person name="Ohm R.A."/>
            <person name="Martin F."/>
            <person name="Silar P."/>
            <person name="Natvig D.O."/>
            <person name="Lalanne C."/>
            <person name="Gautier V."/>
            <person name="Ament-Velasquez S.L."/>
            <person name="Kruys A."/>
            <person name="Hutchinson M.I."/>
            <person name="Powell A.J."/>
            <person name="Barry K."/>
            <person name="Miller A.N."/>
            <person name="Grigoriev I.V."/>
            <person name="Debuchy R."/>
            <person name="Gladieux P."/>
            <person name="Hiltunen Thoren M."/>
            <person name="Johannesson H."/>
        </authorList>
    </citation>
    <scope>NUCLEOTIDE SEQUENCE</scope>
    <source>
        <strain evidence="4">CBS 955.72</strain>
    </source>
</reference>
<evidence type="ECO:0000313" key="5">
    <source>
        <dbReference type="Proteomes" id="UP001275084"/>
    </source>
</evidence>
<proteinExistence type="predicted"/>
<dbReference type="Proteomes" id="UP001275084">
    <property type="component" value="Unassembled WGS sequence"/>
</dbReference>
<dbReference type="Pfam" id="PF14420">
    <property type="entry name" value="Clr5"/>
    <property type="match status" value="1"/>
</dbReference>
<dbReference type="PANTHER" id="PTHR38788:SF3">
    <property type="entry name" value="CLR5 DOMAIN-CONTAINING PROTEIN"/>
    <property type="match status" value="1"/>
</dbReference>
<keyword evidence="1" id="KW-0175">Coiled coil</keyword>
<feature type="compositionally biased region" description="Low complexity" evidence="2">
    <location>
        <begin position="35"/>
        <end position="47"/>
    </location>
</feature>
<feature type="region of interest" description="Disordered" evidence="2">
    <location>
        <begin position="29"/>
        <end position="72"/>
    </location>
</feature>
<dbReference type="InterPro" id="IPR023167">
    <property type="entry name" value="Yap1_redox_dom_sf"/>
</dbReference>
<name>A0AAJ0HHF0_9PEZI</name>
<dbReference type="SUPFAM" id="SSF111430">
    <property type="entry name" value="YAP1 redox domain"/>
    <property type="match status" value="1"/>
</dbReference>
<accession>A0AAJ0HHF0</accession>
<dbReference type="EMBL" id="JAUIQD010000004">
    <property type="protein sequence ID" value="KAK3352751.1"/>
    <property type="molecule type" value="Genomic_DNA"/>
</dbReference>